<feature type="transmembrane region" description="Helical" evidence="6">
    <location>
        <begin position="44"/>
        <end position="69"/>
    </location>
</feature>
<dbReference type="InterPro" id="IPR019264">
    <property type="entry name" value="DUF2179"/>
</dbReference>
<keyword evidence="9" id="KW-1185">Reference proteome</keyword>
<feature type="transmembrane region" description="Helical" evidence="6">
    <location>
        <begin position="182"/>
        <end position="200"/>
    </location>
</feature>
<evidence type="ECO:0000313" key="8">
    <source>
        <dbReference type="EMBL" id="CAG7648826.1"/>
    </source>
</evidence>
<sequence>MPLSNLPVIVRSAFPIMLGTAIYAFGLHYFVISNELMEGGITGIALLLNYIFGFPPSVTTLVINIPLFYIGWRILGKSSMIYTVIGTLSLSFFLWIMELLIKNGLLVPFRSEHDFFLATAYAGFTLGTGLGIVFRYGGTTGGSDIMARIAHKLKGWSIGRIILLMDAVVIGSSLFFIPKEKILYTFVVVFIASKMIDILIEGAYAARAFTIITSHSESVAAAITKELDRGATLFPAIGAYSGQHRHVVYCVVARSEMKRLKDLVHSVDPLAFLIITEVHDVVGEGFKPK</sequence>
<name>A0ABM8VM41_9BACL</name>
<dbReference type="PANTHER" id="PTHR33545:SF10">
    <property type="entry name" value="UPF0750 MEMBRANE PROTEIN YPJC"/>
    <property type="match status" value="1"/>
</dbReference>
<dbReference type="Proteomes" id="UP000730618">
    <property type="component" value="Unassembled WGS sequence"/>
</dbReference>
<accession>A0ABM8VM41</accession>
<gene>
    <name evidence="8" type="ORF">PAECIP111802_04338</name>
</gene>
<reference evidence="8 9" key="1">
    <citation type="submission" date="2021-06" db="EMBL/GenBank/DDBJ databases">
        <authorList>
            <person name="Criscuolo A."/>
        </authorList>
    </citation>
    <scope>NUCLEOTIDE SEQUENCE [LARGE SCALE GENOMIC DNA]</scope>
    <source>
        <strain evidence="9">CIP 111802</strain>
    </source>
</reference>
<evidence type="ECO:0000256" key="4">
    <source>
        <dbReference type="ARBA" id="ARBA00022989"/>
    </source>
</evidence>
<comment type="subcellular location">
    <subcellularLocation>
        <location evidence="1">Cell membrane</location>
        <topology evidence="1">Multi-pass membrane protein</topology>
    </subcellularLocation>
</comment>
<keyword evidence="5 6" id="KW-0472">Membrane</keyword>
<evidence type="ECO:0000256" key="2">
    <source>
        <dbReference type="ARBA" id="ARBA00022475"/>
    </source>
</evidence>
<dbReference type="Pfam" id="PF10035">
    <property type="entry name" value="DUF2179"/>
    <property type="match status" value="1"/>
</dbReference>
<evidence type="ECO:0000256" key="1">
    <source>
        <dbReference type="ARBA" id="ARBA00004651"/>
    </source>
</evidence>
<keyword evidence="3 6" id="KW-0812">Transmembrane</keyword>
<evidence type="ECO:0000259" key="7">
    <source>
        <dbReference type="Pfam" id="PF10035"/>
    </source>
</evidence>
<feature type="domain" description="DUF2179" evidence="7">
    <location>
        <begin position="229"/>
        <end position="283"/>
    </location>
</feature>
<feature type="transmembrane region" description="Helical" evidence="6">
    <location>
        <begin position="12"/>
        <end position="32"/>
    </location>
</feature>
<evidence type="ECO:0000313" key="9">
    <source>
        <dbReference type="Proteomes" id="UP000730618"/>
    </source>
</evidence>
<dbReference type="PANTHER" id="PTHR33545">
    <property type="entry name" value="UPF0750 MEMBRANE PROTEIN YITT-RELATED"/>
    <property type="match status" value="1"/>
</dbReference>
<evidence type="ECO:0000256" key="5">
    <source>
        <dbReference type="ARBA" id="ARBA00023136"/>
    </source>
</evidence>
<keyword evidence="4 6" id="KW-1133">Transmembrane helix</keyword>
<feature type="transmembrane region" description="Helical" evidence="6">
    <location>
        <begin position="116"/>
        <end position="137"/>
    </location>
</feature>
<organism evidence="8 9">
    <name type="scientific">Paenibacillus allorhizosphaerae</name>
    <dbReference type="NCBI Taxonomy" id="2849866"/>
    <lineage>
        <taxon>Bacteria</taxon>
        <taxon>Bacillati</taxon>
        <taxon>Bacillota</taxon>
        <taxon>Bacilli</taxon>
        <taxon>Bacillales</taxon>
        <taxon>Paenibacillaceae</taxon>
        <taxon>Paenibacillus</taxon>
    </lineage>
</organism>
<evidence type="ECO:0000256" key="3">
    <source>
        <dbReference type="ARBA" id="ARBA00022692"/>
    </source>
</evidence>
<feature type="transmembrane region" description="Helical" evidence="6">
    <location>
        <begin position="81"/>
        <end position="101"/>
    </location>
</feature>
<protein>
    <recommendedName>
        <fullName evidence="7">DUF2179 domain-containing protein</fullName>
    </recommendedName>
</protein>
<keyword evidence="2" id="KW-1003">Cell membrane</keyword>
<feature type="transmembrane region" description="Helical" evidence="6">
    <location>
        <begin position="158"/>
        <end position="176"/>
    </location>
</feature>
<dbReference type="EMBL" id="CAJVCE010000012">
    <property type="protein sequence ID" value="CAG7648826.1"/>
    <property type="molecule type" value="Genomic_DNA"/>
</dbReference>
<dbReference type="InterPro" id="IPR051461">
    <property type="entry name" value="UPF0750_membrane"/>
</dbReference>
<dbReference type="InterPro" id="IPR003740">
    <property type="entry name" value="YitT"/>
</dbReference>
<dbReference type="Pfam" id="PF02588">
    <property type="entry name" value="YitT_membrane"/>
    <property type="match status" value="1"/>
</dbReference>
<dbReference type="CDD" id="cd16380">
    <property type="entry name" value="YitT_C"/>
    <property type="match status" value="1"/>
</dbReference>
<proteinExistence type="predicted"/>
<comment type="caution">
    <text evidence="8">The sequence shown here is derived from an EMBL/GenBank/DDBJ whole genome shotgun (WGS) entry which is preliminary data.</text>
</comment>
<dbReference type="PIRSF" id="PIRSF006483">
    <property type="entry name" value="Membrane_protein_YitT"/>
    <property type="match status" value="1"/>
</dbReference>
<dbReference type="RefSeq" id="WP_218100607.1">
    <property type="nucleotide sequence ID" value="NZ_CAJVCE010000012.1"/>
</dbReference>
<evidence type="ECO:0000256" key="6">
    <source>
        <dbReference type="SAM" id="Phobius"/>
    </source>
</evidence>